<evidence type="ECO:0000313" key="2">
    <source>
        <dbReference type="Proteomes" id="UP000805193"/>
    </source>
</evidence>
<accession>A0AC60NSU6</accession>
<comment type="caution">
    <text evidence="1">The sequence shown here is derived from an EMBL/GenBank/DDBJ whole genome shotgun (WGS) entry which is preliminary data.</text>
</comment>
<dbReference type="Proteomes" id="UP000805193">
    <property type="component" value="Unassembled WGS sequence"/>
</dbReference>
<sequence length="764" mass="84926">MSPTRDMSFNLSDRSTASGDEAEIGNWASRTPRCETFFDMTRSFVACFATLHFERKCVAGVYVCTICQEALTILYKIRLAIKRDPQGRWMILNNVIFMRLLLSLCNTDSTVHPRICAVNGRDVRLSYETGLLRSLKGSVEILQGQAGIKRWKLFLGKAVERIRPLTYVVTFSRPFEARKIPAGAATAWVGGHNRHEGPDSLFETPQQKRLHVGTLSKLDVVGCQDDQHLWVYCSAETRESVQALTKALTEFLESLGEDGALEDAPSVGSIVGLKSSGEQARRVLVLQVKGNVADVWAMDYGDIYQVSWSVLLDLPPSFKCIPPQVSLCILKDVQAAPFLNLLKECIRTVVSITYHHRSEVSFHSNMTHRMVQLGGFKVLCVLLSCPDYDTRILAVSCLLQSCHHHGGRSKVAESGCVMTVLGRLKKLLEKRRPDSYVVHTIEKQRLVNLLQAIFAHNEELVDQYADSELLQILTKIQRCSAPGSVLHRDVDHCLQTVLGPAYLKRRLPATAKFVAMTPEKLLEVKESTDQKGLGNGVECGPHIIKRLSPASLSSLPSGQAASGHAHFYLRSSLVDFDCDDTHELRPVTNMKLASVRTLAKLVCSFLNTWQACTIYYGITRDRFVQGVHLDHAERDALRLGIDAMVKGLQPRLIPSSISVEFVPVLRYAGEIPPRNPKYVVEVQVCGVQQTVYTISGGTCYLREGGLTHEATANSVRGWIAKQEEEHFLAKECGNIYEAVEEPPIAHPSEGTASTALQAWDKVVF</sequence>
<protein>
    <submittedName>
        <fullName evidence="1">Uncharacterized protein</fullName>
    </submittedName>
</protein>
<evidence type="ECO:0000313" key="1">
    <source>
        <dbReference type="EMBL" id="KAG0410198.1"/>
    </source>
</evidence>
<keyword evidence="2" id="KW-1185">Reference proteome</keyword>
<proteinExistence type="predicted"/>
<gene>
    <name evidence="1" type="ORF">HPB47_012689</name>
</gene>
<organism evidence="1 2">
    <name type="scientific">Ixodes persulcatus</name>
    <name type="common">Taiga tick</name>
    <dbReference type="NCBI Taxonomy" id="34615"/>
    <lineage>
        <taxon>Eukaryota</taxon>
        <taxon>Metazoa</taxon>
        <taxon>Ecdysozoa</taxon>
        <taxon>Arthropoda</taxon>
        <taxon>Chelicerata</taxon>
        <taxon>Arachnida</taxon>
        <taxon>Acari</taxon>
        <taxon>Parasitiformes</taxon>
        <taxon>Ixodida</taxon>
        <taxon>Ixodoidea</taxon>
        <taxon>Ixodidae</taxon>
        <taxon>Ixodinae</taxon>
        <taxon>Ixodes</taxon>
    </lineage>
</organism>
<dbReference type="EMBL" id="JABSTQ010011545">
    <property type="protein sequence ID" value="KAG0410198.1"/>
    <property type="molecule type" value="Genomic_DNA"/>
</dbReference>
<name>A0AC60NSU6_IXOPE</name>
<reference evidence="1 2" key="1">
    <citation type="journal article" date="2020" name="Cell">
        <title>Large-Scale Comparative Analyses of Tick Genomes Elucidate Their Genetic Diversity and Vector Capacities.</title>
        <authorList>
            <consortium name="Tick Genome and Microbiome Consortium (TIGMIC)"/>
            <person name="Jia N."/>
            <person name="Wang J."/>
            <person name="Shi W."/>
            <person name="Du L."/>
            <person name="Sun Y."/>
            <person name="Zhan W."/>
            <person name="Jiang J.F."/>
            <person name="Wang Q."/>
            <person name="Zhang B."/>
            <person name="Ji P."/>
            <person name="Bell-Sakyi L."/>
            <person name="Cui X.M."/>
            <person name="Yuan T.T."/>
            <person name="Jiang B.G."/>
            <person name="Yang W.F."/>
            <person name="Lam T.T."/>
            <person name="Chang Q.C."/>
            <person name="Ding S.J."/>
            <person name="Wang X.J."/>
            <person name="Zhu J.G."/>
            <person name="Ruan X.D."/>
            <person name="Zhao L."/>
            <person name="Wei J.T."/>
            <person name="Ye R.Z."/>
            <person name="Que T.C."/>
            <person name="Du C.H."/>
            <person name="Zhou Y.H."/>
            <person name="Cheng J.X."/>
            <person name="Dai P.F."/>
            <person name="Guo W.B."/>
            <person name="Han X.H."/>
            <person name="Huang E.J."/>
            <person name="Li L.F."/>
            <person name="Wei W."/>
            <person name="Gao Y.C."/>
            <person name="Liu J.Z."/>
            <person name="Shao H.Z."/>
            <person name="Wang X."/>
            <person name="Wang C.C."/>
            <person name="Yang T.C."/>
            <person name="Huo Q.B."/>
            <person name="Li W."/>
            <person name="Chen H.Y."/>
            <person name="Chen S.E."/>
            <person name="Zhou L.G."/>
            <person name="Ni X.B."/>
            <person name="Tian J.H."/>
            <person name="Sheng Y."/>
            <person name="Liu T."/>
            <person name="Pan Y.S."/>
            <person name="Xia L.Y."/>
            <person name="Li J."/>
            <person name="Zhao F."/>
            <person name="Cao W.C."/>
        </authorList>
    </citation>
    <scope>NUCLEOTIDE SEQUENCE [LARGE SCALE GENOMIC DNA]</scope>
    <source>
        <strain evidence="1">Iper-2018</strain>
    </source>
</reference>